<reference evidence="3 4" key="1">
    <citation type="journal article" date="2015" name="Genome Announc.">
        <title>Complete Genome Sequences for Two Strains of a Novel Fastidious, Partially Acid-Fast, Gram-Positive Corynebacterineae Bacterium, Derived from Human Clinical Samples.</title>
        <authorList>
            <person name="Nicholson A.C."/>
            <person name="Bell M."/>
            <person name="Humrighouse B.W."/>
            <person name="McQuiston J.R."/>
        </authorList>
    </citation>
    <scope>NUCLEOTIDE SEQUENCE [LARGE SCALE GENOMIC DNA]</scope>
    <source>
        <strain evidence="3 4">X1698</strain>
    </source>
</reference>
<dbReference type="Pfam" id="PF13472">
    <property type="entry name" value="Lipase_GDSL_2"/>
    <property type="match status" value="1"/>
</dbReference>
<dbReference type="EMBL" id="CP012390">
    <property type="protein sequence ID" value="ALE19045.1"/>
    <property type="molecule type" value="Genomic_DNA"/>
</dbReference>
<dbReference type="KEGG" id="cbq:AL705_04760"/>
<gene>
    <name evidence="3" type="ORF">AL705_04760</name>
</gene>
<dbReference type="STRING" id="1528099.AL705_04760"/>
<organism evidence="3 4">
    <name type="scientific">Lawsonella clevelandensis</name>
    <dbReference type="NCBI Taxonomy" id="1528099"/>
    <lineage>
        <taxon>Bacteria</taxon>
        <taxon>Bacillati</taxon>
        <taxon>Actinomycetota</taxon>
        <taxon>Actinomycetes</taxon>
        <taxon>Mycobacteriales</taxon>
        <taxon>Lawsonellaceae</taxon>
        <taxon>Lawsonella</taxon>
    </lineage>
</organism>
<accession>A0A0M4LZC5</accession>
<dbReference type="RefSeq" id="WP_053962037.1">
    <property type="nucleotide sequence ID" value="NZ_CP012390.1"/>
</dbReference>
<dbReference type="InterPro" id="IPR036514">
    <property type="entry name" value="SGNH_hydro_sf"/>
</dbReference>
<dbReference type="OrthoDB" id="5503950at2"/>
<evidence type="ECO:0000259" key="2">
    <source>
        <dbReference type="Pfam" id="PF13472"/>
    </source>
</evidence>
<name>A0A0M4LZC5_9ACTN</name>
<dbReference type="Gene3D" id="3.40.50.1110">
    <property type="entry name" value="SGNH hydrolase"/>
    <property type="match status" value="1"/>
</dbReference>
<evidence type="ECO:0000256" key="1">
    <source>
        <dbReference type="SAM" id="SignalP"/>
    </source>
</evidence>
<feature type="signal peptide" evidence="1">
    <location>
        <begin position="1"/>
        <end position="24"/>
    </location>
</feature>
<dbReference type="AlphaFoldDB" id="A0A0M4LZC5"/>
<sequence>MGRYHKACVAIAATISLLAGSVWGAGTGFAKEIDPNDPEYNTPGFPLPTVEDNENDSPLTGGRIDWGITDDTPAPFTVLNYGGLPLPIDNFVNIGDSYTTTAFYATTLGEPCFHNAIGFSAAVGAQTGLAIRDAACAGAGIPHYWHTMKSFQFPIAKAPQRLAIDKHTKLVVASLGGNDTYTSSMISVLAGCLASWSIPKYYNQGNPCARKMAPEMMPRAKALVPALTYMYKDAKKRAAKDAVVIAMGYFNPLPKNTEKCLIDGPAPKGDLKFINEIFSVINHSIRTAAKKAGVLYYNPSAEEDYAQSSCGAPFARMISITGLPEYSVPFHPTLTGHYNAAEHVVKLYNQELTARRRGKTIAPQTWKAPYHPVN</sequence>
<feature type="domain" description="SGNH hydrolase-type esterase" evidence="2">
    <location>
        <begin position="94"/>
        <end position="337"/>
    </location>
</feature>
<proteinExistence type="predicted"/>
<dbReference type="SUPFAM" id="SSF52266">
    <property type="entry name" value="SGNH hydrolase"/>
    <property type="match status" value="1"/>
</dbReference>
<keyword evidence="1" id="KW-0732">Signal</keyword>
<feature type="chain" id="PRO_5038937394" description="SGNH hydrolase-type esterase domain-containing protein" evidence="1">
    <location>
        <begin position="25"/>
        <end position="374"/>
    </location>
</feature>
<protein>
    <recommendedName>
        <fullName evidence="2">SGNH hydrolase-type esterase domain-containing protein</fullName>
    </recommendedName>
</protein>
<dbReference type="Proteomes" id="UP000068137">
    <property type="component" value="Chromosome"/>
</dbReference>
<evidence type="ECO:0000313" key="4">
    <source>
        <dbReference type="Proteomes" id="UP000068137"/>
    </source>
</evidence>
<dbReference type="InterPro" id="IPR013830">
    <property type="entry name" value="SGNH_hydro"/>
</dbReference>
<evidence type="ECO:0000313" key="3">
    <source>
        <dbReference type="EMBL" id="ALE19045.1"/>
    </source>
</evidence>